<evidence type="ECO:0000259" key="6">
    <source>
        <dbReference type="Pfam" id="PF01709"/>
    </source>
</evidence>
<dbReference type="PANTHER" id="PTHR12532:SF0">
    <property type="entry name" value="TRANSLATIONAL ACTIVATOR OF CYTOCHROME C OXIDASE 1"/>
    <property type="match status" value="1"/>
</dbReference>
<gene>
    <name evidence="8" type="ORF">COV62_01755</name>
</gene>
<organism evidence="8 9">
    <name type="scientific">Candidatus Nealsonbacteria bacterium CG11_big_fil_rev_8_21_14_0_20_35_11</name>
    <dbReference type="NCBI Taxonomy" id="1974713"/>
    <lineage>
        <taxon>Bacteria</taxon>
        <taxon>Candidatus Nealsoniibacteriota</taxon>
    </lineage>
</organism>
<name>A0A2H0N085_9BACT</name>
<proteinExistence type="inferred from homology"/>
<accession>A0A2H0N085</accession>
<evidence type="ECO:0000256" key="2">
    <source>
        <dbReference type="ARBA" id="ARBA00023015"/>
    </source>
</evidence>
<dbReference type="Gene3D" id="3.30.70.980">
    <property type="match status" value="2"/>
</dbReference>
<keyword evidence="5" id="KW-0175">Coiled coil</keyword>
<dbReference type="InterPro" id="IPR029072">
    <property type="entry name" value="YebC-like"/>
</dbReference>
<keyword evidence="3 4" id="KW-0804">Transcription</keyword>
<dbReference type="InterPro" id="IPR049083">
    <property type="entry name" value="TACO1_YebC_N"/>
</dbReference>
<keyword evidence="4 8" id="KW-0238">DNA-binding</keyword>
<dbReference type="Pfam" id="PF01709">
    <property type="entry name" value="Transcrip_reg"/>
    <property type="match status" value="1"/>
</dbReference>
<comment type="subcellular location">
    <subcellularLocation>
        <location evidence="4">Cytoplasm</location>
    </subcellularLocation>
</comment>
<dbReference type="InterPro" id="IPR048300">
    <property type="entry name" value="TACO1_YebC-like_2nd/3rd_dom"/>
</dbReference>
<evidence type="ECO:0000259" key="7">
    <source>
        <dbReference type="Pfam" id="PF20772"/>
    </source>
</evidence>
<dbReference type="InterPro" id="IPR002876">
    <property type="entry name" value="Transcrip_reg_TACO1-like"/>
</dbReference>
<reference evidence="8 9" key="1">
    <citation type="submission" date="2017-09" db="EMBL/GenBank/DDBJ databases">
        <title>Depth-based differentiation of microbial function through sediment-hosted aquifers and enrichment of novel symbionts in the deep terrestrial subsurface.</title>
        <authorList>
            <person name="Probst A.J."/>
            <person name="Ladd B."/>
            <person name="Jarett J.K."/>
            <person name="Geller-Mcgrath D.E."/>
            <person name="Sieber C.M."/>
            <person name="Emerson J.B."/>
            <person name="Anantharaman K."/>
            <person name="Thomas B.C."/>
            <person name="Malmstrom R."/>
            <person name="Stieglmeier M."/>
            <person name="Klingl A."/>
            <person name="Woyke T."/>
            <person name="Ryan C.M."/>
            <person name="Banfield J.F."/>
        </authorList>
    </citation>
    <scope>NUCLEOTIDE SEQUENCE [LARGE SCALE GENOMIC DNA]</scope>
    <source>
        <strain evidence="8">CG11_big_fil_rev_8_21_14_0_20_35_11</strain>
    </source>
</reference>
<dbReference type="GO" id="GO:0005737">
    <property type="term" value="C:cytoplasm"/>
    <property type="evidence" value="ECO:0007669"/>
    <property type="project" value="UniProtKB-SubCell"/>
</dbReference>
<dbReference type="FunFam" id="1.10.10.200:FF:000002">
    <property type="entry name" value="Probable transcriptional regulatory protein CLM62_37755"/>
    <property type="match status" value="1"/>
</dbReference>
<dbReference type="PANTHER" id="PTHR12532">
    <property type="entry name" value="TRANSLATIONAL ACTIVATOR OF CYTOCHROME C OXIDASE 1"/>
    <property type="match status" value="1"/>
</dbReference>
<dbReference type="SUPFAM" id="SSF75625">
    <property type="entry name" value="YebC-like"/>
    <property type="match status" value="1"/>
</dbReference>
<comment type="similarity">
    <text evidence="1 4">Belongs to the TACO1 family.</text>
</comment>
<dbReference type="HAMAP" id="MF_00693">
    <property type="entry name" value="Transcrip_reg_TACO1"/>
    <property type="match status" value="1"/>
</dbReference>
<dbReference type="NCBIfam" id="NF009044">
    <property type="entry name" value="PRK12378.1"/>
    <property type="match status" value="1"/>
</dbReference>
<dbReference type="EMBL" id="PCWK01000042">
    <property type="protein sequence ID" value="PIR02308.1"/>
    <property type="molecule type" value="Genomic_DNA"/>
</dbReference>
<dbReference type="Gene3D" id="1.10.10.200">
    <property type="match status" value="1"/>
</dbReference>
<dbReference type="Pfam" id="PF20772">
    <property type="entry name" value="TACO1_YebC_N"/>
    <property type="match status" value="1"/>
</dbReference>
<keyword evidence="2 4" id="KW-0805">Transcription regulation</keyword>
<dbReference type="InterPro" id="IPR017856">
    <property type="entry name" value="Integrase-like_N"/>
</dbReference>
<protein>
    <recommendedName>
        <fullName evidence="4">Probable transcriptional regulatory protein COV62_01755</fullName>
    </recommendedName>
</protein>
<evidence type="ECO:0000256" key="4">
    <source>
        <dbReference type="HAMAP-Rule" id="MF_00693"/>
    </source>
</evidence>
<comment type="caution">
    <text evidence="8">The sequence shown here is derived from an EMBL/GenBank/DDBJ whole genome shotgun (WGS) entry which is preliminary data.</text>
</comment>
<keyword evidence="4" id="KW-0963">Cytoplasm</keyword>
<evidence type="ECO:0000313" key="9">
    <source>
        <dbReference type="Proteomes" id="UP000231139"/>
    </source>
</evidence>
<feature type="domain" description="TACO1/YebC-like second and third" evidence="6">
    <location>
        <begin position="81"/>
        <end position="250"/>
    </location>
</feature>
<feature type="coiled-coil region" evidence="5">
    <location>
        <begin position="183"/>
        <end position="210"/>
    </location>
</feature>
<evidence type="ECO:0000256" key="1">
    <source>
        <dbReference type="ARBA" id="ARBA00008724"/>
    </source>
</evidence>
<evidence type="ECO:0000256" key="5">
    <source>
        <dbReference type="SAM" id="Coils"/>
    </source>
</evidence>
<dbReference type="GO" id="GO:0006355">
    <property type="term" value="P:regulation of DNA-templated transcription"/>
    <property type="evidence" value="ECO:0007669"/>
    <property type="project" value="UniProtKB-UniRule"/>
</dbReference>
<evidence type="ECO:0000256" key="3">
    <source>
        <dbReference type="ARBA" id="ARBA00023163"/>
    </source>
</evidence>
<dbReference type="NCBIfam" id="TIGR01033">
    <property type="entry name" value="YebC/PmpR family DNA-binding transcriptional regulator"/>
    <property type="match status" value="1"/>
</dbReference>
<evidence type="ECO:0000313" key="8">
    <source>
        <dbReference type="EMBL" id="PIR02308.1"/>
    </source>
</evidence>
<dbReference type="InterPro" id="IPR026564">
    <property type="entry name" value="Transcrip_reg_TACO1-like_dom3"/>
</dbReference>
<dbReference type="AlphaFoldDB" id="A0A2H0N085"/>
<dbReference type="NCBIfam" id="NF001030">
    <property type="entry name" value="PRK00110.1"/>
    <property type="match status" value="1"/>
</dbReference>
<sequence>MSGHSHYSSIKYQKTTTDAKRSKDFSKLAREIMIAAKEGDDPETNSKLRVAIEKAKSINLPKENIERAIKKGIGQIPGQKLEEILLEAYGSGGIAIIIEGITDNKNRTIGEIKQILTQKGGKLVSEGAVKWLFERKGCITINPNSQTPITKEELELKAIEAGAEDIYWHNTGREAEPRQGRDFLDVYAKIEDLERVKKNLEKKGINVESTTLDWVPKEEIKVDQNSRKNCQKLFEDLDENDAVQEIYSNLASS</sequence>
<feature type="domain" description="TACO1/YebC-like N-terminal" evidence="7">
    <location>
        <begin position="5"/>
        <end position="74"/>
    </location>
</feature>
<dbReference type="GO" id="GO:0003677">
    <property type="term" value="F:DNA binding"/>
    <property type="evidence" value="ECO:0007669"/>
    <property type="project" value="UniProtKB-UniRule"/>
</dbReference>
<dbReference type="Proteomes" id="UP000231139">
    <property type="component" value="Unassembled WGS sequence"/>
</dbReference>